<proteinExistence type="predicted"/>
<evidence type="ECO:0000313" key="2">
    <source>
        <dbReference type="Proteomes" id="UP001596976"/>
    </source>
</evidence>
<reference evidence="2" key="1">
    <citation type="journal article" date="2019" name="Int. J. Syst. Evol. Microbiol.">
        <title>The Global Catalogue of Microorganisms (GCM) 10K type strain sequencing project: providing services to taxonomists for standard genome sequencing and annotation.</title>
        <authorList>
            <consortium name="The Broad Institute Genomics Platform"/>
            <consortium name="The Broad Institute Genome Sequencing Center for Infectious Disease"/>
            <person name="Wu L."/>
            <person name="Ma J."/>
        </authorList>
    </citation>
    <scope>NUCLEOTIDE SEQUENCE [LARGE SCALE GENOMIC DNA]</scope>
    <source>
        <strain evidence="2">CCUG 63563</strain>
    </source>
</reference>
<protein>
    <submittedName>
        <fullName evidence="1">Uncharacterized protein</fullName>
    </submittedName>
</protein>
<comment type="caution">
    <text evidence="1">The sequence shown here is derived from an EMBL/GenBank/DDBJ whole genome shotgun (WGS) entry which is preliminary data.</text>
</comment>
<gene>
    <name evidence="1" type="ORF">ACFQ0V_08380</name>
</gene>
<keyword evidence="2" id="KW-1185">Reference proteome</keyword>
<dbReference type="RefSeq" id="WP_381012191.1">
    <property type="nucleotide sequence ID" value="NZ_JBHTJF010000027.1"/>
</dbReference>
<dbReference type="EMBL" id="JBHTJF010000027">
    <property type="protein sequence ID" value="MFD0943781.1"/>
    <property type="molecule type" value="Genomic_DNA"/>
</dbReference>
<organism evidence="1 2">
    <name type="scientific">Savagea faecisuis</name>
    <dbReference type="NCBI Taxonomy" id="1274803"/>
    <lineage>
        <taxon>Bacteria</taxon>
        <taxon>Bacillati</taxon>
        <taxon>Bacillota</taxon>
        <taxon>Bacilli</taxon>
        <taxon>Bacillales</taxon>
        <taxon>Caryophanaceae</taxon>
        <taxon>Savagea</taxon>
    </lineage>
</organism>
<accession>A0ABW3GX99</accession>
<sequence>MTNFEEQAIELGQLIGPTYQYVLLQKIIEQLDTTYDYVVFGVDARDDLWLGNALFASTNEISLIERERLTTTIPSHFHTIFSEIQQLKETLQFPSIRRQNTIVQHPERLRQFISYRAEDYSFPFSHKLFTAFRTELHNMVTQNIEEMVLGDYKKK</sequence>
<evidence type="ECO:0000313" key="1">
    <source>
        <dbReference type="EMBL" id="MFD0943781.1"/>
    </source>
</evidence>
<dbReference type="Proteomes" id="UP001596976">
    <property type="component" value="Unassembled WGS sequence"/>
</dbReference>
<name>A0ABW3GX99_9BACL</name>